<organism evidence="2 3">
    <name type="scientific">Abyssibacter profundi</name>
    <dbReference type="NCBI Taxonomy" id="2182787"/>
    <lineage>
        <taxon>Bacteria</taxon>
        <taxon>Pseudomonadati</taxon>
        <taxon>Pseudomonadota</taxon>
        <taxon>Gammaproteobacteria</taxon>
        <taxon>Chromatiales</taxon>
        <taxon>Oceanococcaceae</taxon>
        <taxon>Abyssibacter</taxon>
    </lineage>
</organism>
<proteinExistence type="predicted"/>
<dbReference type="RefSeq" id="WP_109721244.1">
    <property type="nucleotide sequence ID" value="NZ_QEQK01000015.1"/>
</dbReference>
<dbReference type="SUPFAM" id="SSF54593">
    <property type="entry name" value="Glyoxalase/Bleomycin resistance protein/Dihydroxybiphenyl dioxygenase"/>
    <property type="match status" value="1"/>
</dbReference>
<dbReference type="InterPro" id="IPR029068">
    <property type="entry name" value="Glyas_Bleomycin-R_OHBP_Dase"/>
</dbReference>
<protein>
    <recommendedName>
        <fullName evidence="1">Glyoxalase-like domain-containing protein</fullName>
    </recommendedName>
</protein>
<dbReference type="EMBL" id="QEQK01000015">
    <property type="protein sequence ID" value="PWN54954.1"/>
    <property type="molecule type" value="Genomic_DNA"/>
</dbReference>
<gene>
    <name evidence="2" type="ORF">DEH80_14530</name>
</gene>
<name>A0A383XQQ0_9GAMM</name>
<evidence type="ECO:0000313" key="3">
    <source>
        <dbReference type="Proteomes" id="UP000251800"/>
    </source>
</evidence>
<dbReference type="AlphaFoldDB" id="A0A383XQQ0"/>
<dbReference type="Gene3D" id="3.10.180.10">
    <property type="entry name" value="2,3-Dihydroxybiphenyl 1,2-Dioxygenase, domain 1"/>
    <property type="match status" value="1"/>
</dbReference>
<sequence>MTPAFKPGRNMAMKVPPHEFEATVAFYRDVLGLDELTPAGEFETPRFAFGDKQLWIDCVPGCTQAEIWLEVTSDDPAAAAQRLAQAGVVRCDAVEPLPPDFNGYWIASPCNIVHLVSGTSDAADTP</sequence>
<keyword evidence="3" id="KW-1185">Reference proteome</keyword>
<comment type="caution">
    <text evidence="2">The sequence shown here is derived from an EMBL/GenBank/DDBJ whole genome shotgun (WGS) entry which is preliminary data.</text>
</comment>
<reference evidence="2 3" key="1">
    <citation type="submission" date="2018-05" db="EMBL/GenBank/DDBJ databases">
        <title>Abyssibacter profundi OUC007T gen. nov., sp. nov, a marine bacterium isolated from seawater of the Mariana Trench.</title>
        <authorList>
            <person name="Zhou S."/>
        </authorList>
    </citation>
    <scope>NUCLEOTIDE SEQUENCE [LARGE SCALE GENOMIC DNA]</scope>
    <source>
        <strain evidence="2 3">OUC007</strain>
    </source>
</reference>
<dbReference type="Pfam" id="PF18029">
    <property type="entry name" value="Glyoxalase_6"/>
    <property type="match status" value="1"/>
</dbReference>
<dbReference type="OrthoDB" id="2871523at2"/>
<evidence type="ECO:0000259" key="1">
    <source>
        <dbReference type="Pfam" id="PF18029"/>
    </source>
</evidence>
<evidence type="ECO:0000313" key="2">
    <source>
        <dbReference type="EMBL" id="PWN54954.1"/>
    </source>
</evidence>
<dbReference type="Proteomes" id="UP000251800">
    <property type="component" value="Unassembled WGS sequence"/>
</dbReference>
<accession>A0A383XQQ0</accession>
<feature type="domain" description="Glyoxalase-like" evidence="1">
    <location>
        <begin position="19"/>
        <end position="93"/>
    </location>
</feature>
<dbReference type="InterPro" id="IPR041581">
    <property type="entry name" value="Glyoxalase_6"/>
</dbReference>